<evidence type="ECO:0008006" key="5">
    <source>
        <dbReference type="Google" id="ProtNLM"/>
    </source>
</evidence>
<dbReference type="PANTHER" id="PTHR47618">
    <property type="entry name" value="BIFUNCTIONAL OLIGORIBONUCLEASE AND PAP PHOSPHATASE NRNA"/>
    <property type="match status" value="1"/>
</dbReference>
<dbReference type="Pfam" id="PF02272">
    <property type="entry name" value="DHHA1"/>
    <property type="match status" value="1"/>
</dbReference>
<dbReference type="InterPro" id="IPR038763">
    <property type="entry name" value="DHH_sf"/>
</dbReference>
<sequence>MWEAVKRAVQRNSKFLFCTHRDPDADGVGSELALCCALEEMGKEAVILNPDSLPSILQFMDPDGRVQGFDRLGPKESVKRLDAAEVIFFLDAGQWKRLQPMGELVAARAGKVICIDHHPADEKLTPDSVVDEKASSTGELIYDLLKKLGHPLNERLAYYLYCALVKDTGSFRFENTSTRVFRMAADLAAHGIKPHEVYDQVFERSSIGSVLCLGLVLDTLRLAYDNRLAYISLTRNMLETSGSRIEETENFVNVIRSIDPVETCIFFRELDNGKIKISFRSKTSKIDVNLLAGKFGGGGHKRASGAVVSGALPEVIDRVVAAAADCFQ</sequence>
<dbReference type="AlphaFoldDB" id="A0A1F5YWZ9"/>
<reference evidence="3 4" key="1">
    <citation type="journal article" date="2016" name="Nat. Commun.">
        <title>Thousands of microbial genomes shed light on interconnected biogeochemical processes in an aquifer system.</title>
        <authorList>
            <person name="Anantharaman K."/>
            <person name="Brown C.T."/>
            <person name="Hug L.A."/>
            <person name="Sharon I."/>
            <person name="Castelle C.J."/>
            <person name="Probst A.J."/>
            <person name="Thomas B.C."/>
            <person name="Singh A."/>
            <person name="Wilkins M.J."/>
            <person name="Karaoz U."/>
            <person name="Brodie E.L."/>
            <person name="Williams K.H."/>
            <person name="Hubbard S.S."/>
            <person name="Banfield J.F."/>
        </authorList>
    </citation>
    <scope>NUCLEOTIDE SEQUENCE [LARGE SCALE GENOMIC DNA]</scope>
</reference>
<name>A0A1F5YWZ9_9BACT</name>
<dbReference type="InterPro" id="IPR001667">
    <property type="entry name" value="DDH_dom"/>
</dbReference>
<evidence type="ECO:0000313" key="3">
    <source>
        <dbReference type="EMBL" id="OGG04718.1"/>
    </source>
</evidence>
<comment type="caution">
    <text evidence="3">The sequence shown here is derived from an EMBL/GenBank/DDBJ whole genome shotgun (WGS) entry which is preliminary data.</text>
</comment>
<evidence type="ECO:0000259" key="1">
    <source>
        <dbReference type="Pfam" id="PF01368"/>
    </source>
</evidence>
<gene>
    <name evidence="3" type="ORF">A3F83_15105</name>
</gene>
<dbReference type="Pfam" id="PF01368">
    <property type="entry name" value="DHH"/>
    <property type="match status" value="1"/>
</dbReference>
<dbReference type="PANTHER" id="PTHR47618:SF1">
    <property type="entry name" value="BIFUNCTIONAL OLIGORIBONUCLEASE AND PAP PHOSPHATASE NRNA"/>
    <property type="match status" value="1"/>
</dbReference>
<dbReference type="Proteomes" id="UP000179129">
    <property type="component" value="Unassembled WGS sequence"/>
</dbReference>
<organism evidence="3 4">
    <name type="scientific">Candidatus Glassbacteria bacterium RIFCSPLOWO2_12_FULL_58_11</name>
    <dbReference type="NCBI Taxonomy" id="1817867"/>
    <lineage>
        <taxon>Bacteria</taxon>
        <taxon>Candidatus Glassiibacteriota</taxon>
    </lineage>
</organism>
<dbReference type="Gene3D" id="3.10.310.30">
    <property type="match status" value="1"/>
</dbReference>
<dbReference type="Gene3D" id="3.90.1640.10">
    <property type="entry name" value="inorganic pyrophosphatase (n-terminal core)"/>
    <property type="match status" value="1"/>
</dbReference>
<dbReference type="InterPro" id="IPR003156">
    <property type="entry name" value="DHHA1_dom"/>
</dbReference>
<accession>A0A1F5YWZ9</accession>
<dbReference type="STRING" id="1817867.A3F83_15105"/>
<protein>
    <recommendedName>
        <fullName evidence="5">DDH domain-containing protein</fullName>
    </recommendedName>
</protein>
<feature type="domain" description="DDH" evidence="1">
    <location>
        <begin position="15"/>
        <end position="163"/>
    </location>
</feature>
<evidence type="ECO:0000313" key="4">
    <source>
        <dbReference type="Proteomes" id="UP000179129"/>
    </source>
</evidence>
<dbReference type="InterPro" id="IPR051319">
    <property type="entry name" value="Oligoribo/pAp-PDE_c-di-AMP_PDE"/>
</dbReference>
<feature type="domain" description="DHHA1" evidence="2">
    <location>
        <begin position="247"/>
        <end position="327"/>
    </location>
</feature>
<dbReference type="SUPFAM" id="SSF64182">
    <property type="entry name" value="DHH phosphoesterases"/>
    <property type="match status" value="1"/>
</dbReference>
<evidence type="ECO:0000259" key="2">
    <source>
        <dbReference type="Pfam" id="PF02272"/>
    </source>
</evidence>
<dbReference type="GO" id="GO:0003676">
    <property type="term" value="F:nucleic acid binding"/>
    <property type="evidence" value="ECO:0007669"/>
    <property type="project" value="InterPro"/>
</dbReference>
<proteinExistence type="predicted"/>
<dbReference type="EMBL" id="MFIX01000096">
    <property type="protein sequence ID" value="OGG04718.1"/>
    <property type="molecule type" value="Genomic_DNA"/>
</dbReference>